<feature type="domain" description="Copper amine oxidase-like N-terminal" evidence="1">
    <location>
        <begin position="97"/>
        <end position="203"/>
    </location>
</feature>
<dbReference type="OrthoDB" id="2665331at2"/>
<reference evidence="2 3" key="1">
    <citation type="submission" date="2018-10" db="EMBL/GenBank/DDBJ databases">
        <title>Phylogenomics of Brevibacillus.</title>
        <authorList>
            <person name="Dunlap C."/>
        </authorList>
    </citation>
    <scope>NUCLEOTIDE SEQUENCE [LARGE SCALE GENOMIC DNA]</scope>
    <source>
        <strain evidence="2 3">JCM 12215</strain>
    </source>
</reference>
<dbReference type="Gene3D" id="1.25.40.10">
    <property type="entry name" value="Tetratricopeptide repeat domain"/>
    <property type="match status" value="1"/>
</dbReference>
<comment type="caution">
    <text evidence="2">The sequence shown here is derived from an EMBL/GenBank/DDBJ whole genome shotgun (WGS) entry which is preliminary data.</text>
</comment>
<dbReference type="EMBL" id="RHHR01000015">
    <property type="protein sequence ID" value="RNB74339.1"/>
    <property type="molecule type" value="Genomic_DNA"/>
</dbReference>
<evidence type="ECO:0000313" key="3">
    <source>
        <dbReference type="Proteomes" id="UP000282028"/>
    </source>
</evidence>
<dbReference type="AlphaFoldDB" id="A0A3M8CFF1"/>
<keyword evidence="3" id="KW-1185">Reference proteome</keyword>
<protein>
    <recommendedName>
        <fullName evidence="1">Copper amine oxidase-like N-terminal domain-containing protein</fullName>
    </recommendedName>
</protein>
<gene>
    <name evidence="2" type="ORF">EDM52_11940</name>
</gene>
<dbReference type="Proteomes" id="UP000282028">
    <property type="component" value="Unassembled WGS sequence"/>
</dbReference>
<name>A0A3M8CFF1_9BACL</name>
<sequence length="206" mass="22945">MIQKMVTMLQEEGTVKTDAEAIESLIEKLETDIEDGTASSEKIVILVEMKMKNKKAKEALKNLEDGLQHHPKSQELYKLLSKLYAEQGDTQKIKVFVEGKKPAFDVEPYLKDGRNLVPVRAISEALGSDVSWNADSQTVVIKKNGTVVELPLGSTKVKVNGEERSIDSTAELKNGRIMVPVRFISEFLGQEVEWDSTSKIVIIKSV</sequence>
<dbReference type="SUPFAM" id="SSF48452">
    <property type="entry name" value="TPR-like"/>
    <property type="match status" value="1"/>
</dbReference>
<accession>A0A3M8CFF1</accession>
<organism evidence="2 3">
    <name type="scientific">Brevibacillus invocatus</name>
    <dbReference type="NCBI Taxonomy" id="173959"/>
    <lineage>
        <taxon>Bacteria</taxon>
        <taxon>Bacillati</taxon>
        <taxon>Bacillota</taxon>
        <taxon>Bacilli</taxon>
        <taxon>Bacillales</taxon>
        <taxon>Paenibacillaceae</taxon>
        <taxon>Brevibacillus</taxon>
    </lineage>
</organism>
<proteinExistence type="predicted"/>
<dbReference type="InterPro" id="IPR011990">
    <property type="entry name" value="TPR-like_helical_dom_sf"/>
</dbReference>
<dbReference type="Gene3D" id="3.30.457.10">
    <property type="entry name" value="Copper amine oxidase-like, N-terminal domain"/>
    <property type="match status" value="1"/>
</dbReference>
<dbReference type="RefSeq" id="WP_122909198.1">
    <property type="nucleotide sequence ID" value="NZ_JAMATA010000016.1"/>
</dbReference>
<dbReference type="InterPro" id="IPR036582">
    <property type="entry name" value="Mao_N_sf"/>
</dbReference>
<dbReference type="Pfam" id="PF07833">
    <property type="entry name" value="Cu_amine_oxidN1"/>
    <property type="match status" value="1"/>
</dbReference>
<dbReference type="InterPro" id="IPR012854">
    <property type="entry name" value="Cu_amine_oxidase-like_N"/>
</dbReference>
<evidence type="ECO:0000313" key="2">
    <source>
        <dbReference type="EMBL" id="RNB74339.1"/>
    </source>
</evidence>
<dbReference type="SUPFAM" id="SSF55383">
    <property type="entry name" value="Copper amine oxidase, domain N"/>
    <property type="match status" value="1"/>
</dbReference>
<evidence type="ECO:0000259" key="1">
    <source>
        <dbReference type="Pfam" id="PF07833"/>
    </source>
</evidence>